<feature type="transmembrane region" description="Helical" evidence="6">
    <location>
        <begin position="161"/>
        <end position="180"/>
    </location>
</feature>
<evidence type="ECO:0000259" key="7">
    <source>
        <dbReference type="Pfam" id="PF05425"/>
    </source>
</evidence>
<evidence type="ECO:0000256" key="5">
    <source>
        <dbReference type="ARBA" id="ARBA00023136"/>
    </source>
</evidence>
<evidence type="ECO:0000256" key="1">
    <source>
        <dbReference type="ARBA" id="ARBA00004651"/>
    </source>
</evidence>
<feature type="transmembrane region" description="Helical" evidence="6">
    <location>
        <begin position="572"/>
        <end position="594"/>
    </location>
</feature>
<dbReference type="PANTHER" id="PTHR34820">
    <property type="entry name" value="INNER MEMBRANE PROTEIN YEBZ"/>
    <property type="match status" value="1"/>
</dbReference>
<feature type="transmembrane region" description="Helical" evidence="6">
    <location>
        <begin position="222"/>
        <end position="242"/>
    </location>
</feature>
<evidence type="ECO:0000256" key="2">
    <source>
        <dbReference type="ARBA" id="ARBA00022475"/>
    </source>
</evidence>
<feature type="transmembrane region" description="Helical" evidence="6">
    <location>
        <begin position="521"/>
        <end position="541"/>
    </location>
</feature>
<feature type="transmembrane region" description="Helical" evidence="6">
    <location>
        <begin position="489"/>
        <end position="509"/>
    </location>
</feature>
<gene>
    <name evidence="8" type="ORF">J2S44_000317</name>
</gene>
<keyword evidence="5 6" id="KW-0472">Membrane</keyword>
<feature type="transmembrane region" description="Helical" evidence="6">
    <location>
        <begin position="136"/>
        <end position="154"/>
    </location>
</feature>
<comment type="subcellular location">
    <subcellularLocation>
        <location evidence="1">Cell membrane</location>
        <topology evidence="1">Multi-pass membrane protein</topology>
    </subcellularLocation>
</comment>
<protein>
    <submittedName>
        <fullName evidence="8">Copper resistance protein D</fullName>
    </submittedName>
</protein>
<dbReference type="PANTHER" id="PTHR34820:SF4">
    <property type="entry name" value="INNER MEMBRANE PROTEIN YEBZ"/>
    <property type="match status" value="1"/>
</dbReference>
<feature type="transmembrane region" description="Helical" evidence="6">
    <location>
        <begin position="379"/>
        <end position="402"/>
    </location>
</feature>
<feature type="transmembrane region" description="Helical" evidence="6">
    <location>
        <begin position="460"/>
        <end position="483"/>
    </location>
</feature>
<dbReference type="EMBL" id="JAVDYC010000001">
    <property type="protein sequence ID" value="MDR7320067.1"/>
    <property type="molecule type" value="Genomic_DNA"/>
</dbReference>
<dbReference type="RefSeq" id="WP_310408236.1">
    <property type="nucleotide sequence ID" value="NZ_JAVDYC010000001.1"/>
</dbReference>
<keyword evidence="4 6" id="KW-1133">Transmembrane helix</keyword>
<dbReference type="GO" id="GO:0005886">
    <property type="term" value="C:plasma membrane"/>
    <property type="evidence" value="ECO:0007669"/>
    <property type="project" value="UniProtKB-SubCell"/>
</dbReference>
<dbReference type="Pfam" id="PF05425">
    <property type="entry name" value="CopD"/>
    <property type="match status" value="1"/>
</dbReference>
<dbReference type="InterPro" id="IPR008457">
    <property type="entry name" value="Cu-R_CopD_dom"/>
</dbReference>
<feature type="transmembrane region" description="Helical" evidence="6">
    <location>
        <begin position="254"/>
        <end position="275"/>
    </location>
</feature>
<dbReference type="Pfam" id="PF09678">
    <property type="entry name" value="Caa3_CtaG"/>
    <property type="match status" value="1"/>
</dbReference>
<dbReference type="Proteomes" id="UP001183629">
    <property type="component" value="Unassembled WGS sequence"/>
</dbReference>
<accession>A0AAE4CQ32</accession>
<feature type="transmembrane region" description="Helical" evidence="6">
    <location>
        <begin position="350"/>
        <end position="367"/>
    </location>
</feature>
<dbReference type="InterPro" id="IPR019108">
    <property type="entry name" value="Caa3_assmbl_CtaG-rel"/>
</dbReference>
<keyword evidence="2" id="KW-1003">Cell membrane</keyword>
<name>A0AAE4CQ32_9ACTN</name>
<feature type="transmembrane region" description="Helical" evidence="6">
    <location>
        <begin position="192"/>
        <end position="210"/>
    </location>
</feature>
<keyword evidence="9" id="KW-1185">Reference proteome</keyword>
<feature type="transmembrane region" description="Helical" evidence="6">
    <location>
        <begin position="50"/>
        <end position="70"/>
    </location>
</feature>
<proteinExistence type="predicted"/>
<evidence type="ECO:0000313" key="8">
    <source>
        <dbReference type="EMBL" id="MDR7320067.1"/>
    </source>
</evidence>
<dbReference type="InterPro" id="IPR032694">
    <property type="entry name" value="CopC/D"/>
</dbReference>
<dbReference type="AlphaFoldDB" id="A0AAE4CQ32"/>
<feature type="domain" description="Copper resistance protein D" evidence="7">
    <location>
        <begin position="220"/>
        <end position="308"/>
    </location>
</feature>
<dbReference type="GO" id="GO:0006825">
    <property type="term" value="P:copper ion transport"/>
    <property type="evidence" value="ECO:0007669"/>
    <property type="project" value="InterPro"/>
</dbReference>
<reference evidence="8 9" key="1">
    <citation type="submission" date="2023-07" db="EMBL/GenBank/DDBJ databases">
        <title>Sequencing the genomes of 1000 actinobacteria strains.</title>
        <authorList>
            <person name="Klenk H.-P."/>
        </authorList>
    </citation>
    <scope>NUCLEOTIDE SEQUENCE [LARGE SCALE GENOMIC DNA]</scope>
    <source>
        <strain evidence="8 9">DSM 44711</strain>
    </source>
</reference>
<comment type="caution">
    <text evidence="8">The sequence shown here is derived from an EMBL/GenBank/DDBJ whole genome shotgun (WGS) entry which is preliminary data.</text>
</comment>
<evidence type="ECO:0000256" key="6">
    <source>
        <dbReference type="SAM" id="Phobius"/>
    </source>
</evidence>
<keyword evidence="3 6" id="KW-0812">Transmembrane</keyword>
<feature type="transmembrane region" description="Helical" evidence="6">
    <location>
        <begin position="91"/>
        <end position="116"/>
    </location>
</feature>
<evidence type="ECO:0000256" key="3">
    <source>
        <dbReference type="ARBA" id="ARBA00022692"/>
    </source>
</evidence>
<evidence type="ECO:0000256" key="4">
    <source>
        <dbReference type="ARBA" id="ARBA00022989"/>
    </source>
</evidence>
<sequence length="627" mass="65796">MTSIRFAAAGVAVTVLVLALWLGGGADPTEIAGLAQPGTVTVWGLPVLRLLSDVLATVTVGLTVTAAFLLPGDGRTMSATAFRMLRRARWAAALWSLTALALIVFTLSDVLGAPVARLPLPAVASFAWSISQGQALLAQAVLAAAVALLGQVALSRYTAGWAAVIAAVAALPPAFTGHAAGAGNHRIATTSLAMHVLGAVLWAGGLLALLTIRRATALPAALARYSVLALACFVAVAVSGVINGAVRLGGDYLTVYGGLLALKVAALLGLGALGALHRRNALERHAFARLAAGEFVLFGAAFGLAAALSRSPAPIPDDTISDDPIVETIGFPMPAPLSAANLLGDPLPDLLFLTVAAAGIGCYLAGARRLGGRWPVIRTISWTAGMLLLAAVTSLGISRYAYVLFSVHMVQHMLLSMAVPILLVLGAPVTLALRTLGPATREWLLILLHSRVSRALTHPLAALAVYGVSLYGLYFGGLLGWLMRHHVGHLAMLAHFVLAGYLLFWVLIGVDPGRRRVAPPILVLVHFASMVLHAFFGLTVLQSTTLIAPEWYLAVHPPWAAPLLDDQRLGAAIAWAFGEIPAALVMIVLVRQWIRADERDQRRADRNGDAAHRAYNEFLASAATERR</sequence>
<evidence type="ECO:0000313" key="9">
    <source>
        <dbReference type="Proteomes" id="UP001183629"/>
    </source>
</evidence>
<feature type="transmembrane region" description="Helical" evidence="6">
    <location>
        <begin position="414"/>
        <end position="433"/>
    </location>
</feature>
<feature type="transmembrane region" description="Helical" evidence="6">
    <location>
        <begin position="287"/>
        <end position="308"/>
    </location>
</feature>
<organism evidence="8 9">
    <name type="scientific">Catenuloplanes niger</name>
    <dbReference type="NCBI Taxonomy" id="587534"/>
    <lineage>
        <taxon>Bacteria</taxon>
        <taxon>Bacillati</taxon>
        <taxon>Actinomycetota</taxon>
        <taxon>Actinomycetes</taxon>
        <taxon>Micromonosporales</taxon>
        <taxon>Micromonosporaceae</taxon>
        <taxon>Catenuloplanes</taxon>
    </lineage>
</organism>